<reference evidence="2 3" key="1">
    <citation type="submission" date="2022-01" db="EMBL/GenBank/DDBJ databases">
        <title>Whole genome-based taxonomy of the Shewanellaceae.</title>
        <authorList>
            <person name="Martin-Rodriguez A.J."/>
        </authorList>
    </citation>
    <scope>NUCLEOTIDE SEQUENCE [LARGE SCALE GENOMIC DNA]</scope>
    <source>
        <strain evidence="2 3">DSM 17177</strain>
    </source>
</reference>
<evidence type="ECO:0000313" key="2">
    <source>
        <dbReference type="EMBL" id="MCL1125963.1"/>
    </source>
</evidence>
<dbReference type="RefSeq" id="WP_248941296.1">
    <property type="nucleotide sequence ID" value="NZ_JAKIKS010000068.1"/>
</dbReference>
<sequence length="99" mass="9652">MKTLNVNEIEQVNAGVSGSQYMSNIATGLVVGAVIGASIAGAGLVASVYVVGWGQLSVGAAMYGVAGSAGNMALGTGMLTAGCTAGYDLISGAYHMTFG</sequence>
<keyword evidence="1" id="KW-0472">Membrane</keyword>
<evidence type="ECO:0000313" key="3">
    <source>
        <dbReference type="Proteomes" id="UP001203423"/>
    </source>
</evidence>
<proteinExistence type="predicted"/>
<keyword evidence="3" id="KW-1185">Reference proteome</keyword>
<accession>A0ABT0LE44</accession>
<evidence type="ECO:0000256" key="1">
    <source>
        <dbReference type="SAM" id="Phobius"/>
    </source>
</evidence>
<dbReference type="EMBL" id="JAKIKS010000068">
    <property type="protein sequence ID" value="MCL1125963.1"/>
    <property type="molecule type" value="Genomic_DNA"/>
</dbReference>
<comment type="caution">
    <text evidence="2">The sequence shown here is derived from an EMBL/GenBank/DDBJ whole genome shotgun (WGS) entry which is preliminary data.</text>
</comment>
<organism evidence="2 3">
    <name type="scientific">Shewanella surugensis</name>
    <dbReference type="NCBI Taxonomy" id="212020"/>
    <lineage>
        <taxon>Bacteria</taxon>
        <taxon>Pseudomonadati</taxon>
        <taxon>Pseudomonadota</taxon>
        <taxon>Gammaproteobacteria</taxon>
        <taxon>Alteromonadales</taxon>
        <taxon>Shewanellaceae</taxon>
        <taxon>Shewanella</taxon>
    </lineage>
</organism>
<gene>
    <name evidence="2" type="ORF">L2764_16160</name>
</gene>
<feature type="transmembrane region" description="Helical" evidence="1">
    <location>
        <begin position="25"/>
        <end position="52"/>
    </location>
</feature>
<protein>
    <recommendedName>
        <fullName evidence="4">Bacteriocin</fullName>
    </recommendedName>
</protein>
<keyword evidence="1" id="KW-0812">Transmembrane</keyword>
<name>A0ABT0LE44_9GAMM</name>
<dbReference type="Proteomes" id="UP001203423">
    <property type="component" value="Unassembled WGS sequence"/>
</dbReference>
<keyword evidence="1" id="KW-1133">Transmembrane helix</keyword>
<evidence type="ECO:0008006" key="4">
    <source>
        <dbReference type="Google" id="ProtNLM"/>
    </source>
</evidence>